<name>A0A2K9DF49_9MICO</name>
<keyword evidence="2" id="KW-0812">Transmembrane</keyword>
<evidence type="ECO:0000256" key="2">
    <source>
        <dbReference type="SAM" id="Phobius"/>
    </source>
</evidence>
<keyword evidence="2" id="KW-0472">Membrane</keyword>
<sequence>MNGKTIAIVATAGVLIVGGVLIWLAVTGGKSDAGDAASPAPRATFADRSENIVPVDRVGQAADGGVFDPLTIPAGLTSGVGADIPEDQLTQPGTDLGVGDLIVTNLYQSDASANPYVLLVIDGVTEPLKDSERSSAFASTGVPDDGVRIVQKVTLRLRQIAGSGDMAGWHLAKSVMPLNLQLESMTVLDISNATCGASKTPLAGHDGTTNDTVQACFFVFGSVNTPASPISSLAISVRMSGKTQQLYIQSNAGQDLSVGNAHEADHDHEWWQTDPVTGLPIVDPQTGKVVPKEGHEAHEH</sequence>
<feature type="region of interest" description="Disordered" evidence="1">
    <location>
        <begin position="281"/>
        <end position="300"/>
    </location>
</feature>
<evidence type="ECO:0000313" key="4">
    <source>
        <dbReference type="Proteomes" id="UP000233276"/>
    </source>
</evidence>
<keyword evidence="2" id="KW-1133">Transmembrane helix</keyword>
<dbReference type="AlphaFoldDB" id="A0A2K9DF49"/>
<evidence type="ECO:0000313" key="3">
    <source>
        <dbReference type="EMBL" id="AUG29559.1"/>
    </source>
</evidence>
<dbReference type="KEGG" id="mhos:CXR34_08925"/>
<reference evidence="3 4" key="1">
    <citation type="submission" date="2017-12" db="EMBL/GenBank/DDBJ databases">
        <title>Isolation and characterization of estrogens degradatiion strain Microbacterium hominis SJTG1.</title>
        <authorList>
            <person name="Xiong W."/>
            <person name="Yin C."/>
            <person name="Zheng D."/>
            <person name="Liang R."/>
        </authorList>
    </citation>
    <scope>NUCLEOTIDE SEQUENCE [LARGE SCALE GENOMIC DNA]</scope>
    <source>
        <strain evidence="3 4">SJTG1</strain>
    </source>
</reference>
<feature type="transmembrane region" description="Helical" evidence="2">
    <location>
        <begin position="6"/>
        <end position="26"/>
    </location>
</feature>
<accession>A0A2K9DF49</accession>
<dbReference type="RefSeq" id="WP_016464956.1">
    <property type="nucleotide sequence ID" value="NZ_CP025299.1"/>
</dbReference>
<dbReference type="Proteomes" id="UP000233276">
    <property type="component" value="Chromosome"/>
</dbReference>
<protein>
    <submittedName>
        <fullName evidence="3">Uncharacterized protein</fullName>
    </submittedName>
</protein>
<feature type="compositionally biased region" description="Basic and acidic residues" evidence="1">
    <location>
        <begin position="290"/>
        <end position="300"/>
    </location>
</feature>
<evidence type="ECO:0000256" key="1">
    <source>
        <dbReference type="SAM" id="MobiDB-lite"/>
    </source>
</evidence>
<dbReference type="EMBL" id="CP025299">
    <property type="protein sequence ID" value="AUG29559.1"/>
    <property type="molecule type" value="Genomic_DNA"/>
</dbReference>
<organism evidence="3 4">
    <name type="scientific">Microbacterium hominis</name>
    <dbReference type="NCBI Taxonomy" id="162426"/>
    <lineage>
        <taxon>Bacteria</taxon>
        <taxon>Bacillati</taxon>
        <taxon>Actinomycetota</taxon>
        <taxon>Actinomycetes</taxon>
        <taxon>Micrococcales</taxon>
        <taxon>Microbacteriaceae</taxon>
        <taxon>Microbacterium</taxon>
    </lineage>
</organism>
<proteinExistence type="predicted"/>
<gene>
    <name evidence="3" type="ORF">CXR34_08925</name>
</gene>